<evidence type="ECO:0000256" key="5">
    <source>
        <dbReference type="ARBA" id="ARBA00022475"/>
    </source>
</evidence>
<comment type="caution">
    <text evidence="12">The sequence shown here is derived from an EMBL/GenBank/DDBJ whole genome shotgun (WGS) entry which is preliminary data.</text>
</comment>
<evidence type="ECO:0000256" key="4">
    <source>
        <dbReference type="ARBA" id="ARBA00022448"/>
    </source>
</evidence>
<evidence type="ECO:0000256" key="1">
    <source>
        <dbReference type="ARBA" id="ARBA00004651"/>
    </source>
</evidence>
<organism evidence="12 13">
    <name type="scientific">Tistrella mobilis</name>
    <dbReference type="NCBI Taxonomy" id="171437"/>
    <lineage>
        <taxon>Bacteria</taxon>
        <taxon>Pseudomonadati</taxon>
        <taxon>Pseudomonadota</taxon>
        <taxon>Alphaproteobacteria</taxon>
        <taxon>Geminicoccales</taxon>
        <taxon>Geminicoccaceae</taxon>
        <taxon>Tistrella</taxon>
    </lineage>
</organism>
<feature type="transmembrane region" description="Helical" evidence="10">
    <location>
        <begin position="112"/>
        <end position="137"/>
    </location>
</feature>
<dbReference type="AlphaFoldDB" id="A0A3B9IRD8"/>
<keyword evidence="5 10" id="KW-1003">Cell membrane</keyword>
<feature type="transmembrane region" description="Helical" evidence="10">
    <location>
        <begin position="21"/>
        <end position="43"/>
    </location>
</feature>
<name>A0A3B9IRD8_9PROT</name>
<comment type="similarity">
    <text evidence="2 10">Belongs to the binding-protein-dependent transport system permease family. CysTW subfamily.</text>
</comment>
<feature type="transmembrane region" description="Helical" evidence="10">
    <location>
        <begin position="259"/>
        <end position="281"/>
    </location>
</feature>
<dbReference type="CDD" id="cd06261">
    <property type="entry name" value="TM_PBP2"/>
    <property type="match status" value="1"/>
</dbReference>
<dbReference type="PANTHER" id="PTHR42922:SF1">
    <property type="entry name" value="PHOSPHATE TRANSPORT SYSTEM PERMEASE PROTEIN PSTA"/>
    <property type="match status" value="1"/>
</dbReference>
<evidence type="ECO:0000256" key="3">
    <source>
        <dbReference type="ARBA" id="ARBA00016864"/>
    </source>
</evidence>
<evidence type="ECO:0000256" key="2">
    <source>
        <dbReference type="ARBA" id="ARBA00007069"/>
    </source>
</evidence>
<evidence type="ECO:0000259" key="11">
    <source>
        <dbReference type="PROSITE" id="PS50928"/>
    </source>
</evidence>
<feature type="transmembrane region" description="Helical" evidence="10">
    <location>
        <begin position="74"/>
        <end position="100"/>
    </location>
</feature>
<dbReference type="Gene3D" id="1.10.3720.10">
    <property type="entry name" value="MetI-like"/>
    <property type="match status" value="1"/>
</dbReference>
<evidence type="ECO:0000256" key="10">
    <source>
        <dbReference type="RuleBase" id="RU363043"/>
    </source>
</evidence>
<dbReference type="InterPro" id="IPR005672">
    <property type="entry name" value="Phosphate_PstA"/>
</dbReference>
<dbReference type="PROSITE" id="PS50928">
    <property type="entry name" value="ABC_TM1"/>
    <property type="match status" value="1"/>
</dbReference>
<dbReference type="GO" id="GO:0035435">
    <property type="term" value="P:phosphate ion transmembrane transport"/>
    <property type="evidence" value="ECO:0007669"/>
    <property type="project" value="InterPro"/>
</dbReference>
<evidence type="ECO:0000256" key="8">
    <source>
        <dbReference type="ARBA" id="ARBA00022989"/>
    </source>
</evidence>
<keyword evidence="4" id="KW-0813">Transport</keyword>
<dbReference type="EMBL" id="DMAI01000382">
    <property type="protein sequence ID" value="HAE50365.1"/>
    <property type="molecule type" value="Genomic_DNA"/>
</dbReference>
<dbReference type="GO" id="GO:0005315">
    <property type="term" value="F:phosphate transmembrane transporter activity"/>
    <property type="evidence" value="ECO:0007669"/>
    <property type="project" value="InterPro"/>
</dbReference>
<feature type="domain" description="ABC transmembrane type-1" evidence="11">
    <location>
        <begin position="75"/>
        <end position="278"/>
    </location>
</feature>
<evidence type="ECO:0000256" key="6">
    <source>
        <dbReference type="ARBA" id="ARBA00022592"/>
    </source>
</evidence>
<reference evidence="12 13" key="1">
    <citation type="journal article" date="2018" name="Nat. Biotechnol.">
        <title>A standardized bacterial taxonomy based on genome phylogeny substantially revises the tree of life.</title>
        <authorList>
            <person name="Parks D.H."/>
            <person name="Chuvochina M."/>
            <person name="Waite D.W."/>
            <person name="Rinke C."/>
            <person name="Skarshewski A."/>
            <person name="Chaumeil P.A."/>
            <person name="Hugenholtz P."/>
        </authorList>
    </citation>
    <scope>NUCLEOTIDE SEQUENCE [LARGE SCALE GENOMIC DNA]</scope>
    <source>
        <strain evidence="12">UBA8739</strain>
    </source>
</reference>
<dbReference type="PANTHER" id="PTHR42922">
    <property type="entry name" value="PHOSPHATE TRANSPORT SYSTEM PERMEASE PROTEIN PSTA"/>
    <property type="match status" value="1"/>
</dbReference>
<evidence type="ECO:0000256" key="9">
    <source>
        <dbReference type="ARBA" id="ARBA00023136"/>
    </source>
</evidence>
<comment type="subcellular location">
    <subcellularLocation>
        <location evidence="10">Cell inner membrane</location>
        <topology evidence="10">Multi-pass membrane protein</topology>
    </subcellularLocation>
    <subcellularLocation>
        <location evidence="1">Cell membrane</location>
        <topology evidence="1">Multi-pass membrane protein</topology>
    </subcellularLocation>
</comment>
<keyword evidence="6" id="KW-0592">Phosphate transport</keyword>
<keyword evidence="9 10" id="KW-0472">Membrane</keyword>
<dbReference type="NCBIfam" id="TIGR00974">
    <property type="entry name" value="3a0107s02c"/>
    <property type="match status" value="1"/>
</dbReference>
<protein>
    <recommendedName>
        <fullName evidence="3 10">Phosphate transport system permease protein PstA</fullName>
    </recommendedName>
</protein>
<sequence length="287" mass="30012">MRGGAIPVSPARLRRRRLVNLVMTGLCTAAALAALLVLALILWELVIRGAGALSLDVFTRATPPPGSRGGLLNAILGSLSMTAAAIAVATPVGVLTGTWLAEYGRDSRAAGLVRLFADTLLSAPSIIVGLTVYVLLVVPLGHFSGWAGAVALALIAVPVIVRTTEDMLALVPDQLREAAVALGMPRWRMIAGVTWRAAAGGILTGVLLAIARIAGETAPLLFTALNNQFYAWDLTGPTPSLPVVIFQFAMSPYRDWQDLAWAGALLIAAGVLLLSITARLISARGRK</sequence>
<gene>
    <name evidence="12" type="primary">pstA</name>
    <name evidence="12" type="ORF">DCK97_23415</name>
</gene>
<dbReference type="InterPro" id="IPR000515">
    <property type="entry name" value="MetI-like"/>
</dbReference>
<dbReference type="InterPro" id="IPR035906">
    <property type="entry name" value="MetI-like_sf"/>
</dbReference>
<proteinExistence type="inferred from homology"/>
<dbReference type="SUPFAM" id="SSF161098">
    <property type="entry name" value="MetI-like"/>
    <property type="match status" value="1"/>
</dbReference>
<evidence type="ECO:0000313" key="13">
    <source>
        <dbReference type="Proteomes" id="UP000257706"/>
    </source>
</evidence>
<dbReference type="Proteomes" id="UP000257706">
    <property type="component" value="Unassembled WGS sequence"/>
</dbReference>
<feature type="transmembrane region" description="Helical" evidence="10">
    <location>
        <begin position="143"/>
        <end position="161"/>
    </location>
</feature>
<keyword evidence="8 10" id="KW-1133">Transmembrane helix</keyword>
<evidence type="ECO:0000313" key="12">
    <source>
        <dbReference type="EMBL" id="HAE50365.1"/>
    </source>
</evidence>
<evidence type="ECO:0000256" key="7">
    <source>
        <dbReference type="ARBA" id="ARBA00022692"/>
    </source>
</evidence>
<dbReference type="GO" id="GO:0005886">
    <property type="term" value="C:plasma membrane"/>
    <property type="evidence" value="ECO:0007669"/>
    <property type="project" value="UniProtKB-SubCell"/>
</dbReference>
<keyword evidence="7 10" id="KW-0812">Transmembrane</keyword>
<dbReference type="InterPro" id="IPR051408">
    <property type="entry name" value="Phosphate_transprt_permease"/>
</dbReference>
<feature type="transmembrane region" description="Helical" evidence="10">
    <location>
        <begin position="193"/>
        <end position="214"/>
    </location>
</feature>
<dbReference type="Pfam" id="PF00528">
    <property type="entry name" value="BPD_transp_1"/>
    <property type="match status" value="1"/>
</dbReference>
<accession>A0A3B9IRD8</accession>